<reference evidence="1" key="1">
    <citation type="submission" date="2018-07" db="EMBL/GenBank/DDBJ databases">
        <authorList>
            <person name="Quirk P.G."/>
            <person name="Krulwich T.A."/>
        </authorList>
    </citation>
    <scope>NUCLEOTIDE SEQUENCE</scope>
</reference>
<gene>
    <name evidence="1" type="ORF">DF3PB_140008</name>
</gene>
<dbReference type="PANTHER" id="PTHR38009:SF1">
    <property type="entry name" value="CONSERVED HYPOTHETICAL PHAGE TAIL PROTEIN"/>
    <property type="match status" value="1"/>
</dbReference>
<sequence length="142" mass="16192">MPHRSDPHRSFRFRLEIGGLDEGGFQTVSGIERETQIEPYREGGVNDYEHKLVTRTTYPPLVLKRGLVGPSLWDWHQRVINGEVQRQTISIVLLDERGDEAWRWVCADAFPSKWTGAELDATANAIATESVEFVHHGLTRQP</sequence>
<accession>A0A380T939</accession>
<dbReference type="GO" id="GO:0005198">
    <property type="term" value="F:structural molecule activity"/>
    <property type="evidence" value="ECO:0007669"/>
    <property type="project" value="InterPro"/>
</dbReference>
<name>A0A380T939_9ZZZZ</name>
<organism evidence="1">
    <name type="scientific">metagenome</name>
    <dbReference type="NCBI Taxonomy" id="256318"/>
    <lineage>
        <taxon>unclassified sequences</taxon>
        <taxon>metagenomes</taxon>
    </lineage>
</organism>
<evidence type="ECO:0000313" key="1">
    <source>
        <dbReference type="EMBL" id="SUS04675.1"/>
    </source>
</evidence>
<dbReference type="Pfam" id="PF06841">
    <property type="entry name" value="Phage_T4_gp19"/>
    <property type="match status" value="1"/>
</dbReference>
<dbReference type="InterPro" id="IPR010667">
    <property type="entry name" value="Phage_T4_Gp19"/>
</dbReference>
<dbReference type="PANTHER" id="PTHR38009">
    <property type="entry name" value="CONSERVED HYPOTHETICAL PHAGE TAIL PROTEIN"/>
    <property type="match status" value="1"/>
</dbReference>
<protein>
    <submittedName>
        <fullName evidence="1">Phage tail protein</fullName>
    </submittedName>
</protein>
<dbReference type="EMBL" id="UIDG01000046">
    <property type="protein sequence ID" value="SUS04675.1"/>
    <property type="molecule type" value="Genomic_DNA"/>
</dbReference>
<proteinExistence type="predicted"/>
<dbReference type="NCBIfam" id="TIGR02241">
    <property type="entry name" value="conserved hypothetical phage tail region protein"/>
    <property type="match status" value="1"/>
</dbReference>
<dbReference type="AlphaFoldDB" id="A0A380T939"/>
<dbReference type="InterPro" id="IPR011747">
    <property type="entry name" value="CHP02241"/>
</dbReference>